<name>A0AAI9ZZ32_9PEZI</name>
<reference evidence="1" key="1">
    <citation type="submission" date="2021-06" db="EMBL/GenBank/DDBJ databases">
        <title>Comparative genomics, transcriptomics and evolutionary studies reveal genomic signatures of adaptation to plant cell wall in hemibiotrophic fungi.</title>
        <authorList>
            <consortium name="DOE Joint Genome Institute"/>
            <person name="Baroncelli R."/>
            <person name="Diaz J.F."/>
            <person name="Benocci T."/>
            <person name="Peng M."/>
            <person name="Battaglia E."/>
            <person name="Haridas S."/>
            <person name="Andreopoulos W."/>
            <person name="Labutti K."/>
            <person name="Pangilinan J."/>
            <person name="Floch G.L."/>
            <person name="Makela M.R."/>
            <person name="Henrissat B."/>
            <person name="Grigoriev I.V."/>
            <person name="Crouch J.A."/>
            <person name="De Vries R.P."/>
            <person name="Sukno S.A."/>
            <person name="Thon M.R."/>
        </authorList>
    </citation>
    <scope>NUCLEOTIDE SEQUENCE</scope>
    <source>
        <strain evidence="1">CBS 102054</strain>
    </source>
</reference>
<evidence type="ECO:0000313" key="1">
    <source>
        <dbReference type="EMBL" id="KAK1640506.1"/>
    </source>
</evidence>
<accession>A0AAI9ZZ32</accession>
<sequence>MQTLISSNSFSKNLQKAGVHFTLLSGPFLVTKFMATSRVLETSYCTRSTVTTKVIASLLSPILRQNPPTSQENRGGIEKLQGRTVFGGMSFVELPGHRLEMVGSWESCKSVGTTILETYLEGYVVAPIAMPYLPGISSTSSKCRWPWNRAVLWSSHRTGLRREAEAQWT</sequence>
<dbReference type="GeneID" id="85466944"/>
<evidence type="ECO:0000313" key="2">
    <source>
        <dbReference type="Proteomes" id="UP001243989"/>
    </source>
</evidence>
<protein>
    <submittedName>
        <fullName evidence="1">Uncharacterized protein</fullName>
    </submittedName>
</protein>
<dbReference type="RefSeq" id="XP_060449113.1">
    <property type="nucleotide sequence ID" value="XM_060582082.1"/>
</dbReference>
<dbReference type="Proteomes" id="UP001243989">
    <property type="component" value="Unassembled WGS sequence"/>
</dbReference>
<gene>
    <name evidence="1" type="ORF">BDP81DRAFT_164525</name>
</gene>
<comment type="caution">
    <text evidence="1">The sequence shown here is derived from an EMBL/GenBank/DDBJ whole genome shotgun (WGS) entry which is preliminary data.</text>
</comment>
<dbReference type="AlphaFoldDB" id="A0AAI9ZZ32"/>
<dbReference type="EMBL" id="JAHMHQ010000004">
    <property type="protein sequence ID" value="KAK1640506.1"/>
    <property type="molecule type" value="Genomic_DNA"/>
</dbReference>
<organism evidence="1 2">
    <name type="scientific">Colletotrichum phormii</name>
    <dbReference type="NCBI Taxonomy" id="359342"/>
    <lineage>
        <taxon>Eukaryota</taxon>
        <taxon>Fungi</taxon>
        <taxon>Dikarya</taxon>
        <taxon>Ascomycota</taxon>
        <taxon>Pezizomycotina</taxon>
        <taxon>Sordariomycetes</taxon>
        <taxon>Hypocreomycetidae</taxon>
        <taxon>Glomerellales</taxon>
        <taxon>Glomerellaceae</taxon>
        <taxon>Colletotrichum</taxon>
        <taxon>Colletotrichum acutatum species complex</taxon>
    </lineage>
</organism>
<keyword evidence="2" id="KW-1185">Reference proteome</keyword>
<proteinExistence type="predicted"/>